<feature type="compositionally biased region" description="Pro residues" evidence="1">
    <location>
        <begin position="156"/>
        <end position="167"/>
    </location>
</feature>
<evidence type="ECO:0000256" key="1">
    <source>
        <dbReference type="SAM" id="MobiDB-lite"/>
    </source>
</evidence>
<feature type="compositionally biased region" description="Acidic residues" evidence="1">
    <location>
        <begin position="292"/>
        <end position="301"/>
    </location>
</feature>
<evidence type="ECO:0000313" key="2">
    <source>
        <dbReference type="EMBL" id="RAG80595.1"/>
    </source>
</evidence>
<feature type="region of interest" description="Disordered" evidence="1">
    <location>
        <begin position="140"/>
        <end position="197"/>
    </location>
</feature>
<protein>
    <submittedName>
        <fullName evidence="2">Uncharacterized protein</fullName>
    </submittedName>
</protein>
<dbReference type="AlphaFoldDB" id="A0A2X0JUL5"/>
<dbReference type="EMBL" id="QKYN01000214">
    <property type="protein sequence ID" value="RAG80595.1"/>
    <property type="molecule type" value="Genomic_DNA"/>
</dbReference>
<organism evidence="2 3">
    <name type="scientific">Streptacidiphilus pinicola</name>
    <dbReference type="NCBI Taxonomy" id="2219663"/>
    <lineage>
        <taxon>Bacteria</taxon>
        <taxon>Bacillati</taxon>
        <taxon>Actinomycetota</taxon>
        <taxon>Actinomycetes</taxon>
        <taxon>Kitasatosporales</taxon>
        <taxon>Streptomycetaceae</taxon>
        <taxon>Streptacidiphilus</taxon>
    </lineage>
</organism>
<reference evidence="2 3" key="1">
    <citation type="submission" date="2018-06" db="EMBL/GenBank/DDBJ databases">
        <title>Streptacidiphilus pinicola sp. nov., isolated from pine grove soil.</title>
        <authorList>
            <person name="Roh S.G."/>
            <person name="Park S."/>
            <person name="Kim M.-K."/>
            <person name="Yun B.-R."/>
            <person name="Park J."/>
            <person name="Kim M.J."/>
            <person name="Kim Y.S."/>
            <person name="Kim S.B."/>
        </authorList>
    </citation>
    <scope>NUCLEOTIDE SEQUENCE [LARGE SCALE GENOMIC DNA]</scope>
    <source>
        <strain evidence="2 3">MMS16-CNU450</strain>
    </source>
</reference>
<name>A0A2X0JUL5_9ACTN</name>
<feature type="region of interest" description="Disordered" evidence="1">
    <location>
        <begin position="212"/>
        <end position="301"/>
    </location>
</feature>
<feature type="compositionally biased region" description="Basic and acidic residues" evidence="1">
    <location>
        <begin position="218"/>
        <end position="230"/>
    </location>
</feature>
<proteinExistence type="predicted"/>
<dbReference type="OrthoDB" id="4335994at2"/>
<keyword evidence="3" id="KW-1185">Reference proteome</keyword>
<comment type="caution">
    <text evidence="2">The sequence shown here is derived from an EMBL/GenBank/DDBJ whole genome shotgun (WGS) entry which is preliminary data.</text>
</comment>
<accession>A0A2X0JUL5</accession>
<evidence type="ECO:0000313" key="3">
    <source>
        <dbReference type="Proteomes" id="UP000248889"/>
    </source>
</evidence>
<dbReference type="Proteomes" id="UP000248889">
    <property type="component" value="Unassembled WGS sequence"/>
</dbReference>
<sequence length="301" mass="31796">MAFSADELRVLRRALAHVLNPPAVTDLRPGGSAARSAWVEDVQDVLRLSEAIEEAVLEGGRMRAFALAELVRYRAALPGSAAGYLQRLEEAVADGYLPDSEDLAALRTLNALPCAQTEHHRRALLRRRCVDLAEEGVRRRLDGPGAAGTPALPSAPTVPPPAAPPARPVGGSTVVPLAPPRAAPQASPVREVPRPPRIASVSIGGKVADFARANRPSRLREPGSVEHGRAESYPLPIRRGGTSDMSSSTEHPEPAPSGAQGKPKPKPGDRPVRPIPTPGDLFPRGVRRSDGQDEELATGTG</sequence>
<gene>
    <name evidence="2" type="ORF">DN069_37350</name>
</gene>